<keyword evidence="1" id="KW-0677">Repeat</keyword>
<comment type="caution">
    <text evidence="4">The sequence shown here is derived from an EMBL/GenBank/DDBJ whole genome shotgun (WGS) entry which is preliminary data.</text>
</comment>
<feature type="domain" description="MucBP" evidence="3">
    <location>
        <begin position="289"/>
        <end position="338"/>
    </location>
</feature>
<name>A0ABN0KE41_9ENTE</name>
<accession>A0ABN0KE41</accession>
<dbReference type="Proteomes" id="UP000013866">
    <property type="component" value="Unassembled WGS sequence"/>
</dbReference>
<feature type="signal peptide" evidence="2">
    <location>
        <begin position="1"/>
        <end position="31"/>
    </location>
</feature>
<protein>
    <recommendedName>
        <fullName evidence="3">MucBP domain-containing protein</fullName>
    </recommendedName>
</protein>
<dbReference type="RefSeq" id="WP_010752260.1">
    <property type="nucleotide sequence ID" value="NZ_KB946287.1"/>
</dbReference>
<sequence>MNKKKQIRLASSILAISLLTSTSIQTSQVYAQGGVRHSNRVISEKNSKGEKINIVNGDFESPVIEGGYPKFYSQEDFPGWKTTASDGKIELQPNGFEDTTASSGKQWAELNANVPGALYQDIPTTPGSVIYWQISHRGRKGVDTAVVKFGAPGSSLETIETMKTGKEWKTYSGYYTVPEGQTTTRFQFEAVSTATGDNSTGNLIDNVVFTNEFTPTEEAEPVTVNYIDENGNQLAPSDTLTGKIGENYQTKPKEIENYVLKETPKNANGIFSNEAQTVNYVYEKAEGGTVTVNYVDEDGNALADPDTLTGKIGESYETKPKEIKGYVLKETPNNAKGT</sequence>
<dbReference type="Gene3D" id="3.10.20.320">
    <property type="entry name" value="Putative peptidoglycan bound protein (lpxtg motif)"/>
    <property type="match status" value="2"/>
</dbReference>
<evidence type="ECO:0000313" key="4">
    <source>
        <dbReference type="EMBL" id="EOH86748.1"/>
    </source>
</evidence>
<evidence type="ECO:0000256" key="2">
    <source>
        <dbReference type="SAM" id="SignalP"/>
    </source>
</evidence>
<dbReference type="Pfam" id="PF06458">
    <property type="entry name" value="MucBP"/>
    <property type="match status" value="2"/>
</dbReference>
<keyword evidence="2" id="KW-0732">Signal</keyword>
<feature type="chain" id="PRO_5046215078" description="MucBP domain-containing protein" evidence="2">
    <location>
        <begin position="32"/>
        <end position="338"/>
    </location>
</feature>
<feature type="non-terminal residue" evidence="4">
    <location>
        <position position="338"/>
    </location>
</feature>
<organism evidence="4 5">
    <name type="scientific">Enterococcus villorum ATCC 700913</name>
    <dbReference type="NCBI Taxonomy" id="1158604"/>
    <lineage>
        <taxon>Bacteria</taxon>
        <taxon>Bacillati</taxon>
        <taxon>Bacillota</taxon>
        <taxon>Bacilli</taxon>
        <taxon>Lactobacillales</taxon>
        <taxon>Enterococcaceae</taxon>
        <taxon>Enterococcus</taxon>
    </lineage>
</organism>
<proteinExistence type="predicted"/>
<evidence type="ECO:0000259" key="3">
    <source>
        <dbReference type="Pfam" id="PF06458"/>
    </source>
</evidence>
<dbReference type="Gene3D" id="2.60.120.260">
    <property type="entry name" value="Galactose-binding domain-like"/>
    <property type="match status" value="1"/>
</dbReference>
<keyword evidence="5" id="KW-1185">Reference proteome</keyword>
<feature type="domain" description="MucBP" evidence="3">
    <location>
        <begin position="221"/>
        <end position="283"/>
    </location>
</feature>
<gene>
    <name evidence="4" type="ORF">UAO_02406</name>
</gene>
<reference evidence="4 5" key="1">
    <citation type="submission" date="2013-02" db="EMBL/GenBank/DDBJ databases">
        <title>The Genome Sequence of Enterococcus villorum ATCC_700913.</title>
        <authorList>
            <consortium name="The Broad Institute Genome Sequencing Platform"/>
            <consortium name="The Broad Institute Genome Sequencing Center for Infectious Disease"/>
            <person name="Earl A.M."/>
            <person name="Gilmore M.S."/>
            <person name="Lebreton F."/>
            <person name="Walker B."/>
            <person name="Young S.K."/>
            <person name="Zeng Q."/>
            <person name="Gargeya S."/>
            <person name="Fitzgerald M."/>
            <person name="Haas B."/>
            <person name="Abouelleil A."/>
            <person name="Alvarado L."/>
            <person name="Arachchi H.M."/>
            <person name="Berlin A.M."/>
            <person name="Chapman S.B."/>
            <person name="Dewar J."/>
            <person name="Goldberg J."/>
            <person name="Griggs A."/>
            <person name="Gujja S."/>
            <person name="Hansen M."/>
            <person name="Howarth C."/>
            <person name="Imamovic A."/>
            <person name="Larimer J."/>
            <person name="McCowan C."/>
            <person name="Murphy C."/>
            <person name="Neiman D."/>
            <person name="Pearson M."/>
            <person name="Priest M."/>
            <person name="Roberts A."/>
            <person name="Saif S."/>
            <person name="Shea T."/>
            <person name="Sisk P."/>
            <person name="Sykes S."/>
            <person name="Wortman J."/>
            <person name="Nusbaum C."/>
            <person name="Birren B."/>
        </authorList>
    </citation>
    <scope>NUCLEOTIDE SEQUENCE [LARGE SCALE GENOMIC DNA]</scope>
    <source>
        <strain evidence="4 5">ATCC 700913</strain>
    </source>
</reference>
<dbReference type="InterPro" id="IPR009459">
    <property type="entry name" value="MucBP_dom"/>
</dbReference>
<dbReference type="EMBL" id="AJAN01000032">
    <property type="protein sequence ID" value="EOH86748.1"/>
    <property type="molecule type" value="Genomic_DNA"/>
</dbReference>
<evidence type="ECO:0000313" key="5">
    <source>
        <dbReference type="Proteomes" id="UP000013866"/>
    </source>
</evidence>
<evidence type="ECO:0000256" key="1">
    <source>
        <dbReference type="ARBA" id="ARBA00022737"/>
    </source>
</evidence>